<keyword evidence="2" id="KW-0472">Membrane</keyword>
<feature type="transmembrane region" description="Helical" evidence="2">
    <location>
        <begin position="80"/>
        <end position="102"/>
    </location>
</feature>
<feature type="transmembrane region" description="Helical" evidence="2">
    <location>
        <begin position="351"/>
        <end position="369"/>
    </location>
</feature>
<feature type="compositionally biased region" description="Low complexity" evidence="1">
    <location>
        <begin position="28"/>
        <end position="37"/>
    </location>
</feature>
<feature type="transmembrane region" description="Helical" evidence="2">
    <location>
        <begin position="408"/>
        <end position="435"/>
    </location>
</feature>
<feature type="transmembrane region" description="Helical" evidence="2">
    <location>
        <begin position="147"/>
        <end position="168"/>
    </location>
</feature>
<feature type="region of interest" description="Disordered" evidence="1">
    <location>
        <begin position="505"/>
        <end position="534"/>
    </location>
</feature>
<feature type="compositionally biased region" description="Low complexity" evidence="1">
    <location>
        <begin position="525"/>
        <end position="534"/>
    </location>
</feature>
<reference evidence="4 5" key="1">
    <citation type="journal article" date="2014" name="Int. J. Syst. Evol. Microbiol.">
        <title>Arthrobacter pityocampae sp. nov., isolated from Thaumetopoea pityocampa (Lep., Thaumetopoeidae).</title>
        <authorList>
            <person name="Ince I.A."/>
            <person name="Demirbag Z."/>
            <person name="Kati H."/>
        </authorList>
    </citation>
    <scope>NUCLEOTIDE SEQUENCE [LARGE SCALE GENOMIC DNA]</scope>
    <source>
        <strain evidence="4 5">Tp2</strain>
    </source>
</reference>
<feature type="compositionally biased region" description="Acidic residues" evidence="1">
    <location>
        <begin position="266"/>
        <end position="281"/>
    </location>
</feature>
<sequence>MCPAVPRRKDGCMTSEPPPGGPSWQQEPAASHPAGPPASSSFFRWLRGLDITRAPDRWVGGVAGGVARRTGLDIALVRGLIVILAIFGGIGVLLYGLAWALLPEPDGRIHVEQAGRGSWTSGLTGAAALVAIGLWRPNLPLLGGDGTGGLLWTLFWIGAVGLFVYWIINRSAGGQARRNVHGGPSTPGGPAGGPVPPSGPDPDAPGHSGPAGPLPDGEGPTAGPAPDPGRSPDDGPDAGSHGPSSPASSSAFTGSGASVTGRDGTPDDTVDDIDDETDDASDAGHRTVPLPYQPRAYSGDPWTEQTHPTGSLPYDPGVPSWSGSVYPASSMKPTTRPPVTRYRPPQPSGPVTALLVGGAVVVGAGLLALDYVGTLELATPAVVALAAAAIVLALGIIGLGVRGRTSGFVGFAATLSIIGALVASFTMVGGAWIVAQESRTTPASLDAASRGYSVLAAQSTIDLTGLPPLSGDVVVPVTSLAGAVTVVVPDDVPVEVRTRMALGSAGTRGTLAGPGGSSTEPRSDGGLLQLRNGRLNPDATGSAIVLDLRGAMSDVSVVTDPGTGDAPSNSSPTPTGDTP</sequence>
<keyword evidence="2" id="KW-0812">Transmembrane</keyword>
<feature type="region of interest" description="Disordered" evidence="1">
    <location>
        <begin position="555"/>
        <end position="579"/>
    </location>
</feature>
<comment type="caution">
    <text evidence="4">The sequence shown here is derived from an EMBL/GenBank/DDBJ whole genome shotgun (WGS) entry which is preliminary data.</text>
</comment>
<keyword evidence="5" id="KW-1185">Reference proteome</keyword>
<protein>
    <recommendedName>
        <fullName evidence="3">Phage shock protein PspC N-terminal domain-containing protein</fullName>
    </recommendedName>
</protein>
<evidence type="ECO:0000259" key="3">
    <source>
        <dbReference type="Pfam" id="PF04024"/>
    </source>
</evidence>
<dbReference type="OrthoDB" id="7359894at2"/>
<dbReference type="InterPro" id="IPR007168">
    <property type="entry name" value="Phageshock_PspC_N"/>
</dbReference>
<evidence type="ECO:0000313" key="5">
    <source>
        <dbReference type="Proteomes" id="UP000239297"/>
    </source>
</evidence>
<organism evidence="4 5">
    <name type="scientific">Arthrobacter pityocampae</name>
    <dbReference type="NCBI Taxonomy" id="547334"/>
    <lineage>
        <taxon>Bacteria</taxon>
        <taxon>Bacillati</taxon>
        <taxon>Actinomycetota</taxon>
        <taxon>Actinomycetes</taxon>
        <taxon>Micrococcales</taxon>
        <taxon>Micrococcaceae</taxon>
        <taxon>Arthrobacter</taxon>
    </lineage>
</organism>
<dbReference type="EMBL" id="PRKW01000004">
    <property type="protein sequence ID" value="PPB48945.1"/>
    <property type="molecule type" value="Genomic_DNA"/>
</dbReference>
<accession>A0A2S5IWL9</accession>
<keyword evidence="2" id="KW-1133">Transmembrane helix</keyword>
<name>A0A2S5IWL9_9MICC</name>
<feature type="region of interest" description="Disordered" evidence="1">
    <location>
        <begin position="1"/>
        <end position="37"/>
    </location>
</feature>
<evidence type="ECO:0000256" key="2">
    <source>
        <dbReference type="SAM" id="Phobius"/>
    </source>
</evidence>
<evidence type="ECO:0000256" key="1">
    <source>
        <dbReference type="SAM" id="MobiDB-lite"/>
    </source>
</evidence>
<feature type="region of interest" description="Disordered" evidence="1">
    <location>
        <begin position="176"/>
        <end position="316"/>
    </location>
</feature>
<feature type="compositionally biased region" description="Polar residues" evidence="1">
    <location>
        <begin position="566"/>
        <end position="579"/>
    </location>
</feature>
<gene>
    <name evidence="4" type="ORF">C4K88_09400</name>
</gene>
<feature type="compositionally biased region" description="Pro residues" evidence="1">
    <location>
        <begin position="193"/>
        <end position="203"/>
    </location>
</feature>
<dbReference type="Proteomes" id="UP000239297">
    <property type="component" value="Unassembled WGS sequence"/>
</dbReference>
<feature type="domain" description="Phage shock protein PspC N-terminal" evidence="3">
    <location>
        <begin position="53"/>
        <end position="104"/>
    </location>
</feature>
<dbReference type="AlphaFoldDB" id="A0A2S5IWL9"/>
<feature type="compositionally biased region" description="Low complexity" evidence="1">
    <location>
        <begin position="237"/>
        <end position="258"/>
    </location>
</feature>
<feature type="transmembrane region" description="Helical" evidence="2">
    <location>
        <begin position="381"/>
        <end position="401"/>
    </location>
</feature>
<dbReference type="Pfam" id="PF04024">
    <property type="entry name" value="PspC"/>
    <property type="match status" value="1"/>
</dbReference>
<proteinExistence type="predicted"/>
<evidence type="ECO:0000313" key="4">
    <source>
        <dbReference type="EMBL" id="PPB48945.1"/>
    </source>
</evidence>